<dbReference type="Pfam" id="PF03143">
    <property type="entry name" value="GTP_EFTU_D3"/>
    <property type="match status" value="1"/>
</dbReference>
<keyword evidence="1" id="KW-0547">Nucleotide-binding</keyword>
<dbReference type="InterPro" id="IPR009001">
    <property type="entry name" value="Transl_elong_EF1A/Init_IF2_C"/>
</dbReference>
<dbReference type="Proteomes" id="UP000060043">
    <property type="component" value="Chromosome"/>
</dbReference>
<dbReference type="InterPro" id="IPR035531">
    <property type="entry name" value="GTPBP1-like"/>
</dbReference>
<dbReference type="SUPFAM" id="SSF50447">
    <property type="entry name" value="Translation proteins"/>
    <property type="match status" value="1"/>
</dbReference>
<evidence type="ECO:0000313" key="9">
    <source>
        <dbReference type="Proteomes" id="UP000065473"/>
    </source>
</evidence>
<dbReference type="SUPFAM" id="SSF50465">
    <property type="entry name" value="EF-Tu/eEF-1alpha/eIF2-gamma C-terminal domain"/>
    <property type="match status" value="1"/>
</dbReference>
<gene>
    <name evidence="6" type="ORF">ATY89_01835</name>
    <name evidence="7" type="ORF">ATZ20_04870</name>
</gene>
<proteinExistence type="predicted"/>
<dbReference type="InterPro" id="IPR004160">
    <property type="entry name" value="Transl_elong_EFTu/EF1A_C"/>
</dbReference>
<organism evidence="7 8">
    <name type="scientific">Sulfolobus acidocaldarius</name>
    <dbReference type="NCBI Taxonomy" id="2285"/>
    <lineage>
        <taxon>Archaea</taxon>
        <taxon>Thermoproteota</taxon>
        <taxon>Thermoprotei</taxon>
        <taxon>Sulfolobales</taxon>
        <taxon>Sulfolobaceae</taxon>
        <taxon>Sulfolobus</taxon>
    </lineage>
</organism>
<dbReference type="STRING" id="1435377.SUSAZ_04210"/>
<dbReference type="PaxDb" id="1435377-SUSAZ_04210"/>
<dbReference type="Gene3D" id="2.40.30.10">
    <property type="entry name" value="Translation factors"/>
    <property type="match status" value="2"/>
</dbReference>
<dbReference type="PANTHER" id="PTHR43721:SF9">
    <property type="entry name" value="GTP-BINDING PROTEIN 1"/>
    <property type="match status" value="1"/>
</dbReference>
<keyword evidence="4" id="KW-0342">GTP-binding</keyword>
<evidence type="ECO:0000256" key="4">
    <source>
        <dbReference type="ARBA" id="ARBA00023134"/>
    </source>
</evidence>
<feature type="domain" description="Tr-type G" evidence="5">
    <location>
        <begin position="109"/>
        <end position="339"/>
    </location>
</feature>
<accession>A0A0U3FED6</accession>
<dbReference type="OrthoDB" id="30874at2157"/>
<dbReference type="GO" id="GO:0003924">
    <property type="term" value="F:GTPase activity"/>
    <property type="evidence" value="ECO:0007669"/>
    <property type="project" value="InterPro"/>
</dbReference>
<dbReference type="CDD" id="cd03694">
    <property type="entry name" value="GTPBP_II"/>
    <property type="match status" value="1"/>
</dbReference>
<sequence>MKYPKESETGKIEYKLLILNDDETRLQSLATQMKYRLEEGGGEAFYIIGVGDNGEIIGIERDQLDKSIATIEKIASTINAKIVHKRIVEVKSRKFIAELLIRIFKERMPVQVNIAVMGHVNAGKSTLTGALILGKLDDGNGTLRALIARHMHEILSGRTSSVTLRLLGLDSNGNIINWTLRDPLDEAEITLKSSKIIRLIDLGGHERYLRTTLKGLLGYEVDYVMLVVGADDGLSAMGKEHLAVASILKFPIFIVVTKVDKYSKEKTNGIVNDIRNILKIPGINRLVIEVENEEDLLNSILAMKTKRVVPIFKVSNVTGEGLDLLMKFLNMLPPKKIDKRDENEEPLVYIDEIYNVSGVGTVVLGSVVRGMITTNRNYYIGPTRLGDFKEVKVKSIQVNKIFVDKVSSGTIATFAIQGLDKDILRKGMVLTNHNSKVRSSRKFKAKVMVLHHPTTIKEGYVATLHLYTIRQAIRFENISTKYLRSGDAAEVTLSFLYRPEYIEKDQIFVFREGRTRGLGIVIDLLD</sequence>
<evidence type="ECO:0000256" key="2">
    <source>
        <dbReference type="ARBA" id="ARBA00022768"/>
    </source>
</evidence>
<dbReference type="InterPro" id="IPR000795">
    <property type="entry name" value="T_Tr_GTP-bd_dom"/>
</dbReference>
<dbReference type="AlphaFoldDB" id="A0A0U3FED6"/>
<keyword evidence="3" id="KW-0648">Protein biosynthesis</keyword>
<evidence type="ECO:0000313" key="7">
    <source>
        <dbReference type="EMBL" id="ALU31546.1"/>
    </source>
</evidence>
<dbReference type="Proteomes" id="UP000065473">
    <property type="component" value="Chromosome"/>
</dbReference>
<dbReference type="GO" id="GO:0005525">
    <property type="term" value="F:GTP binding"/>
    <property type="evidence" value="ECO:0007669"/>
    <property type="project" value="UniProtKB-KW"/>
</dbReference>
<dbReference type="OMA" id="FRFIQRP"/>
<dbReference type="Gene3D" id="3.40.50.300">
    <property type="entry name" value="P-loop containing nucleotide triphosphate hydrolases"/>
    <property type="match status" value="1"/>
</dbReference>
<dbReference type="EMBL" id="CP013694">
    <property type="protein sequence ID" value="ALU28827.1"/>
    <property type="molecule type" value="Genomic_DNA"/>
</dbReference>
<dbReference type="GO" id="GO:0003746">
    <property type="term" value="F:translation elongation factor activity"/>
    <property type="evidence" value="ECO:0007669"/>
    <property type="project" value="UniProtKB-KW"/>
</dbReference>
<dbReference type="PROSITE" id="PS51722">
    <property type="entry name" value="G_TR_2"/>
    <property type="match status" value="1"/>
</dbReference>
<evidence type="ECO:0000259" key="5">
    <source>
        <dbReference type="PROSITE" id="PS51722"/>
    </source>
</evidence>
<protein>
    <submittedName>
        <fullName evidence="7">Elongation factor 1-alpha</fullName>
    </submittedName>
</protein>
<evidence type="ECO:0000313" key="8">
    <source>
        <dbReference type="Proteomes" id="UP000060043"/>
    </source>
</evidence>
<dbReference type="CDD" id="cd03708">
    <property type="entry name" value="GTPBP_III"/>
    <property type="match status" value="1"/>
</dbReference>
<dbReference type="InterPro" id="IPR050055">
    <property type="entry name" value="EF-Tu_GTPase"/>
</dbReference>
<dbReference type="EMBL" id="CP013695">
    <property type="protein sequence ID" value="ALU31546.1"/>
    <property type="molecule type" value="Genomic_DNA"/>
</dbReference>
<dbReference type="Pfam" id="PF00009">
    <property type="entry name" value="GTP_EFTU"/>
    <property type="match status" value="1"/>
</dbReference>
<evidence type="ECO:0000313" key="6">
    <source>
        <dbReference type="EMBL" id="ALU28827.1"/>
    </source>
</evidence>
<dbReference type="PANTHER" id="PTHR43721">
    <property type="entry name" value="ELONGATION FACTOR TU-RELATED"/>
    <property type="match status" value="1"/>
</dbReference>
<name>A0A0U3FED6_9CREN</name>
<dbReference type="InterPro" id="IPR009000">
    <property type="entry name" value="Transl_B-barrel_sf"/>
</dbReference>
<evidence type="ECO:0000256" key="1">
    <source>
        <dbReference type="ARBA" id="ARBA00022741"/>
    </source>
</evidence>
<evidence type="ECO:0000256" key="3">
    <source>
        <dbReference type="ARBA" id="ARBA00022917"/>
    </source>
</evidence>
<dbReference type="InterPro" id="IPR027417">
    <property type="entry name" value="P-loop_NTPase"/>
</dbReference>
<dbReference type="SUPFAM" id="SSF52540">
    <property type="entry name" value="P-loop containing nucleoside triphosphate hydrolases"/>
    <property type="match status" value="1"/>
</dbReference>
<dbReference type="GeneID" id="14551431"/>
<keyword evidence="2 7" id="KW-0251">Elongation factor</keyword>
<reference evidence="8 9" key="1">
    <citation type="submission" date="2015-12" db="EMBL/GenBank/DDBJ databases">
        <title>A stable core within a dynamic pangenome in Sulfolobus acidocaldarius.</title>
        <authorList>
            <person name="Anderson R."/>
            <person name="Kouris A."/>
            <person name="Seward C."/>
            <person name="Campbell K."/>
            <person name="Whitaker R."/>
        </authorList>
    </citation>
    <scope>NUCLEOTIDE SEQUENCE [LARGE SCALE GENOMIC DNA]</scope>
    <source>
        <strain evidence="6 9">GG12-C01-09</strain>
        <strain evidence="7 8">NG05B_CO5_07</strain>
    </source>
</reference>
<dbReference type="RefSeq" id="WP_011277785.1">
    <property type="nucleotide sequence ID" value="NZ_BHWZ01000001.1"/>
</dbReference>
<dbReference type="FunFam" id="2.40.30.10:FF:000014">
    <property type="entry name" value="Probable GTP-binding protein 1"/>
    <property type="match status" value="1"/>
</dbReference>
<dbReference type="CDD" id="cd04165">
    <property type="entry name" value="GTPBP1_like"/>
    <property type="match status" value="1"/>
</dbReference>